<dbReference type="PANTHER" id="PTHR43293">
    <property type="entry name" value="ACETATE COA-TRANSFERASE YDIF"/>
    <property type="match status" value="1"/>
</dbReference>
<organism evidence="1 2">
    <name type="scientific">Pararobbsia silviterrae</name>
    <dbReference type="NCBI Taxonomy" id="1792498"/>
    <lineage>
        <taxon>Bacteria</taxon>
        <taxon>Pseudomonadati</taxon>
        <taxon>Pseudomonadota</taxon>
        <taxon>Betaproteobacteria</taxon>
        <taxon>Burkholderiales</taxon>
        <taxon>Burkholderiaceae</taxon>
        <taxon>Pararobbsia</taxon>
    </lineage>
</organism>
<dbReference type="Pfam" id="PF01144">
    <property type="entry name" value="CoA_trans"/>
    <property type="match status" value="1"/>
</dbReference>
<dbReference type="SUPFAM" id="SSF100950">
    <property type="entry name" value="NagB/RpiA/CoA transferase-like"/>
    <property type="match status" value="1"/>
</dbReference>
<dbReference type="EMBL" id="RBZU01000002">
    <property type="protein sequence ID" value="RKP57735.1"/>
    <property type="molecule type" value="Genomic_DNA"/>
</dbReference>
<dbReference type="AlphaFoldDB" id="A0A494YAR5"/>
<dbReference type="Gene3D" id="3.40.1080.10">
    <property type="entry name" value="Glutaconate Coenzyme A-transferase"/>
    <property type="match status" value="1"/>
</dbReference>
<dbReference type="Gene3D" id="3.30.30.40">
    <property type="match status" value="1"/>
</dbReference>
<keyword evidence="2" id="KW-1185">Reference proteome</keyword>
<sequence length="299" mass="32898">MTRQASKLGTLEDAAALIPDGTRLALGGFAIYQHPMALVRELIRQRRRDLTVVGSVSGNEIDMLAGAGCLKTVETSYVGLEKYGLAPNFRRAVEHGALEMIDYPEVLSFDRFRATQEAMTFWPCDYLGGTDVLNHNPRIKRFACPITGRTLYAVPPADPDVVVIHAIAADEQGNVLFPRRHLLPQGLDTTMALGCDTVIVTVESIVSKGYIKRHADLNLLPSYKTTMVVEAPFGAHPSSVLGRYNTDDRHFTEYAAAAKTPEDFAAYLQKYVFAPSDHAHYLDLIGAHHLASLLETDTL</sequence>
<proteinExistence type="predicted"/>
<dbReference type="InterPro" id="IPR037171">
    <property type="entry name" value="NagB/RpiA_transferase-like"/>
</dbReference>
<dbReference type="GO" id="GO:0008410">
    <property type="term" value="F:CoA-transferase activity"/>
    <property type="evidence" value="ECO:0007669"/>
    <property type="project" value="InterPro"/>
</dbReference>
<dbReference type="InterPro" id="IPR004165">
    <property type="entry name" value="CoA_trans_fam_I"/>
</dbReference>
<name>A0A494YAR5_9BURK</name>
<dbReference type="PANTHER" id="PTHR43293:SF3">
    <property type="entry name" value="CHOLESTEROL RING-CLEAVING HYDROLASE IPDB SUBUNIT"/>
    <property type="match status" value="1"/>
</dbReference>
<dbReference type="SMART" id="SM00882">
    <property type="entry name" value="CoA_trans"/>
    <property type="match status" value="1"/>
</dbReference>
<accession>A0A494YAR5</accession>
<evidence type="ECO:0000313" key="2">
    <source>
        <dbReference type="Proteomes" id="UP000270342"/>
    </source>
</evidence>
<dbReference type="Proteomes" id="UP000270342">
    <property type="component" value="Unassembled WGS sequence"/>
</dbReference>
<reference evidence="1 2" key="1">
    <citation type="submission" date="2018-10" db="EMBL/GenBank/DDBJ databases">
        <title>Robbsia sp. DHC34, isolated from soil.</title>
        <authorList>
            <person name="Gao Z.-H."/>
            <person name="Qiu L.-H."/>
        </authorList>
    </citation>
    <scope>NUCLEOTIDE SEQUENCE [LARGE SCALE GENOMIC DNA]</scope>
    <source>
        <strain evidence="1 2">DHC34</strain>
    </source>
</reference>
<dbReference type="OrthoDB" id="9777193at2"/>
<comment type="caution">
    <text evidence="1">The sequence shown here is derived from an EMBL/GenBank/DDBJ whole genome shotgun (WGS) entry which is preliminary data.</text>
</comment>
<gene>
    <name evidence="1" type="ORF">D7S86_07310</name>
</gene>
<protein>
    <submittedName>
        <fullName evidence="1">CoA transferase subunit A</fullName>
    </submittedName>
</protein>
<keyword evidence="1" id="KW-0808">Transferase</keyword>
<evidence type="ECO:0000313" key="1">
    <source>
        <dbReference type="EMBL" id="RKP57735.1"/>
    </source>
</evidence>
<dbReference type="RefSeq" id="WP_121085004.1">
    <property type="nucleotide sequence ID" value="NZ_RBZU01000002.1"/>
</dbReference>